<feature type="region of interest" description="Disordered" evidence="1">
    <location>
        <begin position="80"/>
        <end position="108"/>
    </location>
</feature>
<dbReference type="Gramene" id="OMO72696">
    <property type="protein sequence ID" value="OMO72696"/>
    <property type="gene ID" value="CCACVL1_17646"/>
</dbReference>
<comment type="caution">
    <text evidence="2">The sequence shown here is derived from an EMBL/GenBank/DDBJ whole genome shotgun (WGS) entry which is preliminary data.</text>
</comment>
<name>A0A1R3HQL1_COCAP</name>
<evidence type="ECO:0000313" key="3">
    <source>
        <dbReference type="Proteomes" id="UP000188268"/>
    </source>
</evidence>
<sequence>MFFHVSGPTGSLLRFYVPSVHGDDIDGHVIKYQLQATFVVVPLPMAMPQDAIVESNVHNNANYILYMYQSHHTPHFYFPHHPPQNLPQPLQIQNPPPMENNPPVALQENPFQEDDADLAMEAEDRAPPQEVQGQDDDDEDVAMEVEDDDNEDIDEFVAQLENIYRRGKKRVLLSFRALKGKKKEKPGQDFDDIDFDVDIDDFPALLENILEVEGAGEEEEEDRG</sequence>
<gene>
    <name evidence="2" type="ORF">CCACVL1_17646</name>
</gene>
<proteinExistence type="predicted"/>
<evidence type="ECO:0000313" key="2">
    <source>
        <dbReference type="EMBL" id="OMO72696.1"/>
    </source>
</evidence>
<dbReference type="Proteomes" id="UP000188268">
    <property type="component" value="Unassembled WGS sequence"/>
</dbReference>
<accession>A0A1R3HQL1</accession>
<evidence type="ECO:0000256" key="1">
    <source>
        <dbReference type="SAM" id="MobiDB-lite"/>
    </source>
</evidence>
<dbReference type="AlphaFoldDB" id="A0A1R3HQL1"/>
<keyword evidence="3" id="KW-1185">Reference proteome</keyword>
<organism evidence="2 3">
    <name type="scientific">Corchorus capsularis</name>
    <name type="common">Jute</name>
    <dbReference type="NCBI Taxonomy" id="210143"/>
    <lineage>
        <taxon>Eukaryota</taxon>
        <taxon>Viridiplantae</taxon>
        <taxon>Streptophyta</taxon>
        <taxon>Embryophyta</taxon>
        <taxon>Tracheophyta</taxon>
        <taxon>Spermatophyta</taxon>
        <taxon>Magnoliopsida</taxon>
        <taxon>eudicotyledons</taxon>
        <taxon>Gunneridae</taxon>
        <taxon>Pentapetalae</taxon>
        <taxon>rosids</taxon>
        <taxon>malvids</taxon>
        <taxon>Malvales</taxon>
        <taxon>Malvaceae</taxon>
        <taxon>Grewioideae</taxon>
        <taxon>Apeibeae</taxon>
        <taxon>Corchorus</taxon>
    </lineage>
</organism>
<protein>
    <submittedName>
        <fullName evidence="2">Meiotic recombination protein Mre11</fullName>
    </submittedName>
</protein>
<dbReference type="EMBL" id="AWWV01011398">
    <property type="protein sequence ID" value="OMO72696.1"/>
    <property type="molecule type" value="Genomic_DNA"/>
</dbReference>
<reference evidence="2 3" key="1">
    <citation type="submission" date="2013-09" db="EMBL/GenBank/DDBJ databases">
        <title>Corchorus capsularis genome sequencing.</title>
        <authorList>
            <person name="Alam M."/>
            <person name="Haque M.S."/>
            <person name="Islam M.S."/>
            <person name="Emdad E.M."/>
            <person name="Islam M.M."/>
            <person name="Ahmed B."/>
            <person name="Halim A."/>
            <person name="Hossen Q.M.M."/>
            <person name="Hossain M.Z."/>
            <person name="Ahmed R."/>
            <person name="Khan M.M."/>
            <person name="Islam R."/>
            <person name="Rashid M.M."/>
            <person name="Khan S.A."/>
            <person name="Rahman M.S."/>
            <person name="Alam M."/>
        </authorList>
    </citation>
    <scope>NUCLEOTIDE SEQUENCE [LARGE SCALE GENOMIC DNA]</scope>
    <source>
        <strain evidence="3">cv. CVL-1</strain>
        <tissue evidence="2">Whole seedling</tissue>
    </source>
</reference>